<dbReference type="InterPro" id="IPR011611">
    <property type="entry name" value="PfkB_dom"/>
</dbReference>
<dbReference type="InterPro" id="IPR001805">
    <property type="entry name" value="Adenokinase"/>
</dbReference>
<dbReference type="GO" id="GO:0005829">
    <property type="term" value="C:cytosol"/>
    <property type="evidence" value="ECO:0007669"/>
    <property type="project" value="TreeGrafter"/>
</dbReference>
<keyword evidence="10" id="KW-0460">Magnesium</keyword>
<evidence type="ECO:0000256" key="4">
    <source>
        <dbReference type="ARBA" id="ARBA00022679"/>
    </source>
</evidence>
<evidence type="ECO:0000256" key="3">
    <source>
        <dbReference type="ARBA" id="ARBA00012119"/>
    </source>
</evidence>
<keyword evidence="12" id="KW-1185">Reference proteome</keyword>
<comment type="cofactor">
    <cofactor evidence="10">
        <name>Mg(2+)</name>
        <dbReference type="ChEBI" id="CHEBI:18420"/>
    </cofactor>
    <text evidence="10">Binds 3 Mg(2+) ions per subunit.</text>
</comment>
<comment type="similarity">
    <text evidence="2 10">Belongs to the carbohydrate kinase PfkB family.</text>
</comment>
<feature type="domain" description="Carbohydrate kinase PfkB" evidence="11">
    <location>
        <begin position="72"/>
        <end position="371"/>
    </location>
</feature>
<dbReference type="SUPFAM" id="SSF53613">
    <property type="entry name" value="Ribokinase-like"/>
    <property type="match status" value="1"/>
</dbReference>
<keyword evidence="5 10" id="KW-0660">Purine salvage</keyword>
<dbReference type="GO" id="GO:0044209">
    <property type="term" value="P:AMP salvage"/>
    <property type="evidence" value="ECO:0007669"/>
    <property type="project" value="UniProtKB-UniRule"/>
</dbReference>
<dbReference type="GO" id="GO:0006144">
    <property type="term" value="P:purine nucleobase metabolic process"/>
    <property type="evidence" value="ECO:0007669"/>
    <property type="project" value="TreeGrafter"/>
</dbReference>
<dbReference type="Pfam" id="PF00294">
    <property type="entry name" value="PfkB"/>
    <property type="match status" value="1"/>
</dbReference>
<evidence type="ECO:0000256" key="5">
    <source>
        <dbReference type="ARBA" id="ARBA00022726"/>
    </source>
</evidence>
<dbReference type="CDD" id="cd01168">
    <property type="entry name" value="adenosine_kinase"/>
    <property type="match status" value="1"/>
</dbReference>
<comment type="pathway">
    <text evidence="1 10">Purine metabolism; AMP biosynthesis via salvage pathway; AMP from adenosine: step 1/1.</text>
</comment>
<evidence type="ECO:0000256" key="1">
    <source>
        <dbReference type="ARBA" id="ARBA00004801"/>
    </source>
</evidence>
<dbReference type="PROSITE" id="PS00584">
    <property type="entry name" value="PFKB_KINASES_2"/>
    <property type="match status" value="1"/>
</dbReference>
<keyword evidence="10" id="KW-0539">Nucleus</keyword>
<keyword evidence="8 10" id="KW-0067">ATP-binding</keyword>
<evidence type="ECO:0000259" key="11">
    <source>
        <dbReference type="Pfam" id="PF00294"/>
    </source>
</evidence>
<sequence>MNLLQFRLVTKMVEDVQLKEAVAKLETPAILAFGNPLLDTYVTLNSDNLLKKYDLKMDGETELPDEQMQELMADLSLESEQKVSAGGSAQNTVRILQWLCDETFQRKYCIYCGGLGNDLMGAMLKNLVRSAGVDARYAVHSDLPTGLCVALTNTSFRSLVANIGAASVYTLDDFKKSKLSLDTIKIIYIEGFFITHSFSVAKELVKRAEEKDIIIAFNLNGTYIFKEHHVAICEMVGYANIVFGNAREMEALAQSLNVTYDDVTDIPFLLNSLKRITVNVCDTIGQNWLRHGGVFIMSQGGSAPAIVVWGRSQSAQVQPIKPEDPIIDTTGAGDSLAAGFLAGVLAGWKPKHCLEYGSKVASFMVTRLGVLLPDNVPPDLLE</sequence>
<comment type="subunit">
    <text evidence="10">Monomer.</text>
</comment>
<evidence type="ECO:0000256" key="10">
    <source>
        <dbReference type="RuleBase" id="RU368116"/>
    </source>
</evidence>
<dbReference type="Gene3D" id="3.40.1190.20">
    <property type="match status" value="1"/>
</dbReference>
<dbReference type="InterPro" id="IPR002173">
    <property type="entry name" value="Carboh/pur_kinase_PfkB_CS"/>
</dbReference>
<dbReference type="GO" id="GO:0005634">
    <property type="term" value="C:nucleus"/>
    <property type="evidence" value="ECO:0007669"/>
    <property type="project" value="UniProtKB-SubCell"/>
</dbReference>
<dbReference type="RefSeq" id="XP_026673746.1">
    <property type="nucleotide sequence ID" value="XM_026817945.1"/>
</dbReference>
<comment type="function">
    <text evidence="10">ATP dependent phosphorylation of adenosine and other related nucleoside analogs to monophosphate derivatives.</text>
</comment>
<organism evidence="12 13">
    <name type="scientific">Ceratina calcarata</name>
    <dbReference type="NCBI Taxonomy" id="156304"/>
    <lineage>
        <taxon>Eukaryota</taxon>
        <taxon>Metazoa</taxon>
        <taxon>Ecdysozoa</taxon>
        <taxon>Arthropoda</taxon>
        <taxon>Hexapoda</taxon>
        <taxon>Insecta</taxon>
        <taxon>Pterygota</taxon>
        <taxon>Neoptera</taxon>
        <taxon>Endopterygota</taxon>
        <taxon>Hymenoptera</taxon>
        <taxon>Apocrita</taxon>
        <taxon>Aculeata</taxon>
        <taxon>Apoidea</taxon>
        <taxon>Anthophila</taxon>
        <taxon>Apidae</taxon>
        <taxon>Ceratina</taxon>
        <taxon>Zadontomerus</taxon>
    </lineage>
</organism>
<keyword evidence="6 10" id="KW-0547">Nucleotide-binding</keyword>
<comment type="catalytic activity">
    <reaction evidence="10">
        <text>adenosine + ATP = AMP + ADP + H(+)</text>
        <dbReference type="Rhea" id="RHEA:20824"/>
        <dbReference type="ChEBI" id="CHEBI:15378"/>
        <dbReference type="ChEBI" id="CHEBI:16335"/>
        <dbReference type="ChEBI" id="CHEBI:30616"/>
        <dbReference type="ChEBI" id="CHEBI:456215"/>
        <dbReference type="ChEBI" id="CHEBI:456216"/>
        <dbReference type="EC" id="2.7.1.20"/>
    </reaction>
</comment>
<name>A0AAJ7WER5_9HYME</name>
<evidence type="ECO:0000256" key="8">
    <source>
        <dbReference type="ARBA" id="ARBA00022840"/>
    </source>
</evidence>
<dbReference type="EC" id="2.7.1.20" evidence="3 10"/>
<evidence type="ECO:0000313" key="13">
    <source>
        <dbReference type="RefSeq" id="XP_026673746.1"/>
    </source>
</evidence>
<evidence type="ECO:0000256" key="7">
    <source>
        <dbReference type="ARBA" id="ARBA00022777"/>
    </source>
</evidence>
<proteinExistence type="inferred from homology"/>
<accession>A0AAJ7WER5</accession>
<evidence type="ECO:0000256" key="6">
    <source>
        <dbReference type="ARBA" id="ARBA00022741"/>
    </source>
</evidence>
<keyword evidence="4 10" id="KW-0808">Transferase</keyword>
<feature type="active site" description="Proton acceptor" evidence="9">
    <location>
        <position position="334"/>
    </location>
</feature>
<evidence type="ECO:0000256" key="2">
    <source>
        <dbReference type="ARBA" id="ARBA00010688"/>
    </source>
</evidence>
<protein>
    <recommendedName>
        <fullName evidence="3 10">Adenosine kinase</fullName>
        <shortName evidence="10">AK</shortName>
        <ecNumber evidence="3 10">2.7.1.20</ecNumber>
    </recommendedName>
    <alternativeName>
        <fullName evidence="10">Adenosine 5'-phosphotransferase</fullName>
    </alternativeName>
</protein>
<dbReference type="Proteomes" id="UP000694925">
    <property type="component" value="Unplaced"/>
</dbReference>
<evidence type="ECO:0000313" key="12">
    <source>
        <dbReference type="Proteomes" id="UP000694925"/>
    </source>
</evidence>
<dbReference type="GO" id="GO:0005524">
    <property type="term" value="F:ATP binding"/>
    <property type="evidence" value="ECO:0007669"/>
    <property type="project" value="UniProtKB-UniRule"/>
</dbReference>
<reference evidence="13" key="1">
    <citation type="submission" date="2025-08" db="UniProtKB">
        <authorList>
            <consortium name="RefSeq"/>
        </authorList>
    </citation>
    <scope>IDENTIFICATION</scope>
    <source>
        <tissue evidence="13">Whole body</tissue>
    </source>
</reference>
<dbReference type="GO" id="GO:0004001">
    <property type="term" value="F:adenosine kinase activity"/>
    <property type="evidence" value="ECO:0007669"/>
    <property type="project" value="UniProtKB-UniRule"/>
</dbReference>
<dbReference type="GO" id="GO:0006166">
    <property type="term" value="P:purine ribonucleoside salvage"/>
    <property type="evidence" value="ECO:0007669"/>
    <property type="project" value="UniProtKB-KW"/>
</dbReference>
<dbReference type="PANTHER" id="PTHR45769">
    <property type="entry name" value="ADENOSINE KINASE"/>
    <property type="match status" value="1"/>
</dbReference>
<dbReference type="GeneID" id="108630293"/>
<gene>
    <name evidence="13" type="primary">LOC108630293</name>
</gene>
<comment type="subcellular location">
    <subcellularLocation>
        <location evidence="10">Nucleus</location>
    </subcellularLocation>
</comment>
<dbReference type="Gene3D" id="3.30.1110.10">
    <property type="match status" value="1"/>
</dbReference>
<keyword evidence="7 10" id="KW-0418">Kinase</keyword>
<evidence type="ECO:0000256" key="9">
    <source>
        <dbReference type="PIRSR" id="PIRSR601805-1"/>
    </source>
</evidence>
<dbReference type="InterPro" id="IPR029056">
    <property type="entry name" value="Ribokinase-like"/>
</dbReference>
<dbReference type="PANTHER" id="PTHR45769:SF3">
    <property type="entry name" value="ADENOSINE KINASE"/>
    <property type="match status" value="1"/>
</dbReference>
<dbReference type="AlphaFoldDB" id="A0AAJ7WER5"/>